<organism evidence="1">
    <name type="scientific">marine metagenome</name>
    <dbReference type="NCBI Taxonomy" id="408172"/>
    <lineage>
        <taxon>unclassified sequences</taxon>
        <taxon>metagenomes</taxon>
        <taxon>ecological metagenomes</taxon>
    </lineage>
</organism>
<name>A0A382IM58_9ZZZZ</name>
<dbReference type="EMBL" id="UINC01068315">
    <property type="protein sequence ID" value="SVC00854.1"/>
    <property type="molecule type" value="Genomic_DNA"/>
</dbReference>
<feature type="non-terminal residue" evidence="1">
    <location>
        <position position="1"/>
    </location>
</feature>
<protein>
    <submittedName>
        <fullName evidence="1">Uncharacterized protein</fullName>
    </submittedName>
</protein>
<dbReference type="AlphaFoldDB" id="A0A382IM58"/>
<accession>A0A382IM58</accession>
<gene>
    <name evidence="1" type="ORF">METZ01_LOCUS253708</name>
</gene>
<reference evidence="1" key="1">
    <citation type="submission" date="2018-05" db="EMBL/GenBank/DDBJ databases">
        <authorList>
            <person name="Lanie J.A."/>
            <person name="Ng W.-L."/>
            <person name="Kazmierczak K.M."/>
            <person name="Andrzejewski T.M."/>
            <person name="Davidsen T.M."/>
            <person name="Wayne K.J."/>
            <person name="Tettelin H."/>
            <person name="Glass J.I."/>
            <person name="Rusch D."/>
            <person name="Podicherti R."/>
            <person name="Tsui H.-C.T."/>
            <person name="Winkler M.E."/>
        </authorList>
    </citation>
    <scope>NUCLEOTIDE SEQUENCE</scope>
</reference>
<proteinExistence type="predicted"/>
<evidence type="ECO:0000313" key="1">
    <source>
        <dbReference type="EMBL" id="SVC00854.1"/>
    </source>
</evidence>
<sequence>APLVMFSHATAIPVIPSLDTHALSYLSTTTLHGRQPSKYIKVGAETALAGNSGEDTEGVMRSGRF</sequence>